<evidence type="ECO:0000313" key="1">
    <source>
        <dbReference type="EMBL" id="ODQ56682.1"/>
    </source>
</evidence>
<dbReference type="Proteomes" id="UP000094112">
    <property type="component" value="Unassembled WGS sequence"/>
</dbReference>
<sequence length="61" mass="7228">MKNAAKCDTYCELQIFVNHRIFERTLHPLVFQRVCLFERHFSLKPSGLVLSDTLSRVNLKY</sequence>
<organism evidence="1 2">
    <name type="scientific">Wickerhamomyces anomalus (strain ATCC 58044 / CBS 1984 / NCYC 433 / NRRL Y-366-8)</name>
    <name type="common">Yeast</name>
    <name type="synonym">Hansenula anomala</name>
    <dbReference type="NCBI Taxonomy" id="683960"/>
    <lineage>
        <taxon>Eukaryota</taxon>
        <taxon>Fungi</taxon>
        <taxon>Dikarya</taxon>
        <taxon>Ascomycota</taxon>
        <taxon>Saccharomycotina</taxon>
        <taxon>Saccharomycetes</taxon>
        <taxon>Phaffomycetales</taxon>
        <taxon>Wickerhamomycetaceae</taxon>
        <taxon>Wickerhamomyces</taxon>
    </lineage>
</organism>
<name>A0A1E3NVG0_WICAA</name>
<proteinExistence type="predicted"/>
<dbReference type="OrthoDB" id="3444765at2759"/>
<keyword evidence="2" id="KW-1185">Reference proteome</keyword>
<dbReference type="AlphaFoldDB" id="A0A1E3NVG0"/>
<accession>A0A1E3NVG0</accession>
<protein>
    <submittedName>
        <fullName evidence="1">Uncharacterized protein</fullName>
    </submittedName>
</protein>
<gene>
    <name evidence="1" type="ORF">WICANDRAFT_98197</name>
</gene>
<reference evidence="1 2" key="1">
    <citation type="journal article" date="2016" name="Proc. Natl. Acad. Sci. U.S.A.">
        <title>Comparative genomics of biotechnologically important yeasts.</title>
        <authorList>
            <person name="Riley R."/>
            <person name="Haridas S."/>
            <person name="Wolfe K.H."/>
            <person name="Lopes M.R."/>
            <person name="Hittinger C.T."/>
            <person name="Goeker M."/>
            <person name="Salamov A.A."/>
            <person name="Wisecaver J.H."/>
            <person name="Long T.M."/>
            <person name="Calvey C.H."/>
            <person name="Aerts A.L."/>
            <person name="Barry K.W."/>
            <person name="Choi C."/>
            <person name="Clum A."/>
            <person name="Coughlan A.Y."/>
            <person name="Deshpande S."/>
            <person name="Douglass A.P."/>
            <person name="Hanson S.J."/>
            <person name="Klenk H.-P."/>
            <person name="LaButti K.M."/>
            <person name="Lapidus A."/>
            <person name="Lindquist E.A."/>
            <person name="Lipzen A.M."/>
            <person name="Meier-Kolthoff J.P."/>
            <person name="Ohm R.A."/>
            <person name="Otillar R.P."/>
            <person name="Pangilinan J.L."/>
            <person name="Peng Y."/>
            <person name="Rokas A."/>
            <person name="Rosa C.A."/>
            <person name="Scheuner C."/>
            <person name="Sibirny A.A."/>
            <person name="Slot J.C."/>
            <person name="Stielow J.B."/>
            <person name="Sun H."/>
            <person name="Kurtzman C.P."/>
            <person name="Blackwell M."/>
            <person name="Grigoriev I.V."/>
            <person name="Jeffries T.W."/>
        </authorList>
    </citation>
    <scope>NUCLEOTIDE SEQUENCE [LARGE SCALE GENOMIC DNA]</scope>
    <source>
        <strain evidence="2">ATCC 58044 / CBS 1984 / NCYC 433 / NRRL Y-366-8</strain>
    </source>
</reference>
<evidence type="ECO:0000313" key="2">
    <source>
        <dbReference type="Proteomes" id="UP000094112"/>
    </source>
</evidence>
<dbReference type="EMBL" id="KV454217">
    <property type="protein sequence ID" value="ODQ56682.1"/>
    <property type="molecule type" value="Genomic_DNA"/>
</dbReference>